<accession>A0A1J4SBB8</accession>
<protein>
    <submittedName>
        <fullName evidence="1">Uncharacterized protein</fullName>
    </submittedName>
</protein>
<proteinExistence type="predicted"/>
<evidence type="ECO:0000313" key="1">
    <source>
        <dbReference type="EMBL" id="OIN95964.1"/>
    </source>
</evidence>
<dbReference type="STRING" id="1817893.AUJ66_07800"/>
<name>A0A1J4SBB8_9BACT</name>
<dbReference type="EMBL" id="MNUO01000119">
    <property type="protein sequence ID" value="OIN95964.1"/>
    <property type="molecule type" value="Genomic_DNA"/>
</dbReference>
<dbReference type="AlphaFoldDB" id="A0A1J4SBB8"/>
<organism evidence="1 2">
    <name type="scientific">Candidatus Desantisbacteria bacterium CG1_02_38_46</name>
    <dbReference type="NCBI Taxonomy" id="1817893"/>
    <lineage>
        <taxon>Bacteria</taxon>
        <taxon>Candidatus Desantisiibacteriota</taxon>
    </lineage>
</organism>
<gene>
    <name evidence="1" type="ORF">AUJ66_07800</name>
</gene>
<reference evidence="1 2" key="1">
    <citation type="journal article" date="2016" name="Environ. Microbiol.">
        <title>Genomic resolution of a cold subsurface aquifer community provides metabolic insights for novel microbes adapted to high CO concentrations.</title>
        <authorList>
            <person name="Probst A.J."/>
            <person name="Castelle C.J."/>
            <person name="Singh A."/>
            <person name="Brown C.T."/>
            <person name="Anantharaman K."/>
            <person name="Sharon I."/>
            <person name="Hug L.A."/>
            <person name="Burstein D."/>
            <person name="Emerson J.B."/>
            <person name="Thomas B.C."/>
            <person name="Banfield J.F."/>
        </authorList>
    </citation>
    <scope>NUCLEOTIDE SEQUENCE [LARGE SCALE GENOMIC DNA]</scope>
    <source>
        <strain evidence="1">CG1_02_38_46</strain>
    </source>
</reference>
<evidence type="ECO:0000313" key="2">
    <source>
        <dbReference type="Proteomes" id="UP000182278"/>
    </source>
</evidence>
<sequence>MKKISPDPNEEVEKWKDALYEEIKNLSGRELRNHLEENAQQILKKYQIKCTAQYYIKRPAQTLVHV</sequence>
<dbReference type="Proteomes" id="UP000182278">
    <property type="component" value="Unassembled WGS sequence"/>
</dbReference>
<comment type="caution">
    <text evidence="1">The sequence shown here is derived from an EMBL/GenBank/DDBJ whole genome shotgun (WGS) entry which is preliminary data.</text>
</comment>